<dbReference type="Proteomes" id="UP000828390">
    <property type="component" value="Unassembled WGS sequence"/>
</dbReference>
<comment type="caution">
    <text evidence="2">The sequence shown here is derived from an EMBL/GenBank/DDBJ whole genome shotgun (WGS) entry which is preliminary data.</text>
</comment>
<protein>
    <submittedName>
        <fullName evidence="2">Uncharacterized protein</fullName>
    </submittedName>
</protein>
<sequence length="84" mass="9706">MVLLKSLHPTSLPSAPQEVMDSTIWYHLLEPSVTKDHSFQTPYSPLEQPSPVSSQLRNHRQLQDGSTTSDPPIDSTWRFYLHYR</sequence>
<dbReference type="AlphaFoldDB" id="A0A9D3YPZ7"/>
<name>A0A9D3YPZ7_DREPO</name>
<evidence type="ECO:0000313" key="3">
    <source>
        <dbReference type="Proteomes" id="UP000828390"/>
    </source>
</evidence>
<feature type="region of interest" description="Disordered" evidence="1">
    <location>
        <begin position="37"/>
        <end position="75"/>
    </location>
</feature>
<reference evidence="2" key="2">
    <citation type="submission" date="2020-11" db="EMBL/GenBank/DDBJ databases">
        <authorList>
            <person name="McCartney M.A."/>
            <person name="Auch B."/>
            <person name="Kono T."/>
            <person name="Mallez S."/>
            <person name="Becker A."/>
            <person name="Gohl D.M."/>
            <person name="Silverstein K.A.T."/>
            <person name="Koren S."/>
            <person name="Bechman K.B."/>
            <person name="Herman A."/>
            <person name="Abrahante J.E."/>
            <person name="Garbe J."/>
        </authorList>
    </citation>
    <scope>NUCLEOTIDE SEQUENCE</scope>
    <source>
        <strain evidence="2">Duluth1</strain>
        <tissue evidence="2">Whole animal</tissue>
    </source>
</reference>
<reference evidence="2" key="1">
    <citation type="journal article" date="2019" name="bioRxiv">
        <title>The Genome of the Zebra Mussel, Dreissena polymorpha: A Resource for Invasive Species Research.</title>
        <authorList>
            <person name="McCartney M.A."/>
            <person name="Auch B."/>
            <person name="Kono T."/>
            <person name="Mallez S."/>
            <person name="Zhang Y."/>
            <person name="Obille A."/>
            <person name="Becker A."/>
            <person name="Abrahante J.E."/>
            <person name="Garbe J."/>
            <person name="Badalamenti J.P."/>
            <person name="Herman A."/>
            <person name="Mangelson H."/>
            <person name="Liachko I."/>
            <person name="Sullivan S."/>
            <person name="Sone E.D."/>
            <person name="Koren S."/>
            <person name="Silverstein K.A.T."/>
            <person name="Beckman K.B."/>
            <person name="Gohl D.M."/>
        </authorList>
    </citation>
    <scope>NUCLEOTIDE SEQUENCE</scope>
    <source>
        <strain evidence="2">Duluth1</strain>
        <tissue evidence="2">Whole animal</tissue>
    </source>
</reference>
<organism evidence="2 3">
    <name type="scientific">Dreissena polymorpha</name>
    <name type="common">Zebra mussel</name>
    <name type="synonym">Mytilus polymorpha</name>
    <dbReference type="NCBI Taxonomy" id="45954"/>
    <lineage>
        <taxon>Eukaryota</taxon>
        <taxon>Metazoa</taxon>
        <taxon>Spiralia</taxon>
        <taxon>Lophotrochozoa</taxon>
        <taxon>Mollusca</taxon>
        <taxon>Bivalvia</taxon>
        <taxon>Autobranchia</taxon>
        <taxon>Heteroconchia</taxon>
        <taxon>Euheterodonta</taxon>
        <taxon>Imparidentia</taxon>
        <taxon>Neoheterodontei</taxon>
        <taxon>Myida</taxon>
        <taxon>Dreissenoidea</taxon>
        <taxon>Dreissenidae</taxon>
        <taxon>Dreissena</taxon>
    </lineage>
</organism>
<evidence type="ECO:0000313" key="2">
    <source>
        <dbReference type="EMBL" id="KAH3704909.1"/>
    </source>
</evidence>
<dbReference type="EMBL" id="JAIWYP010000015">
    <property type="protein sequence ID" value="KAH3704909.1"/>
    <property type="molecule type" value="Genomic_DNA"/>
</dbReference>
<proteinExistence type="predicted"/>
<keyword evidence="3" id="KW-1185">Reference proteome</keyword>
<gene>
    <name evidence="2" type="ORF">DPMN_079970</name>
</gene>
<evidence type="ECO:0000256" key="1">
    <source>
        <dbReference type="SAM" id="MobiDB-lite"/>
    </source>
</evidence>
<accession>A0A9D3YPZ7</accession>